<keyword evidence="2" id="KW-1185">Reference proteome</keyword>
<reference evidence="1" key="1">
    <citation type="submission" date="2018-11" db="EMBL/GenBank/DDBJ databases">
        <authorList>
            <consortium name="Pathogen Informatics"/>
        </authorList>
    </citation>
    <scope>NUCLEOTIDE SEQUENCE</scope>
</reference>
<proteinExistence type="predicted"/>
<name>A0A448WZE0_9PLAT</name>
<organism evidence="1 2">
    <name type="scientific">Protopolystoma xenopodis</name>
    <dbReference type="NCBI Taxonomy" id="117903"/>
    <lineage>
        <taxon>Eukaryota</taxon>
        <taxon>Metazoa</taxon>
        <taxon>Spiralia</taxon>
        <taxon>Lophotrochozoa</taxon>
        <taxon>Platyhelminthes</taxon>
        <taxon>Monogenea</taxon>
        <taxon>Polyopisthocotylea</taxon>
        <taxon>Polystomatidea</taxon>
        <taxon>Polystomatidae</taxon>
        <taxon>Protopolystoma</taxon>
    </lineage>
</organism>
<evidence type="ECO:0000313" key="1">
    <source>
        <dbReference type="EMBL" id="VEL23978.1"/>
    </source>
</evidence>
<sequence>MLLITSHIEGNYPRSHKPGHLNLVSIDHYSFSPHSFYSDDLGFPYKLFTLHLDAVLLPAPHLISPTTIHGINFGRDRAGAVCGPSPPPKDGMEVGSNRIFLRYHFFGHGMQTSRLIHMPLPSERGRIIKVCLLLFVVMPSI</sequence>
<protein>
    <submittedName>
        <fullName evidence="1">Uncharacterized protein</fullName>
    </submittedName>
</protein>
<dbReference type="AlphaFoldDB" id="A0A448WZE0"/>
<comment type="caution">
    <text evidence="1">The sequence shown here is derived from an EMBL/GenBank/DDBJ whole genome shotgun (WGS) entry which is preliminary data.</text>
</comment>
<dbReference type="OrthoDB" id="79771at2759"/>
<evidence type="ECO:0000313" key="2">
    <source>
        <dbReference type="Proteomes" id="UP000784294"/>
    </source>
</evidence>
<accession>A0A448WZE0</accession>
<dbReference type="EMBL" id="CAAALY010065099">
    <property type="protein sequence ID" value="VEL23978.1"/>
    <property type="molecule type" value="Genomic_DNA"/>
</dbReference>
<dbReference type="Proteomes" id="UP000784294">
    <property type="component" value="Unassembled WGS sequence"/>
</dbReference>
<gene>
    <name evidence="1" type="ORF">PXEA_LOCUS17418</name>
</gene>